<dbReference type="Pfam" id="PF08237">
    <property type="entry name" value="PE-PPE"/>
    <property type="match status" value="1"/>
</dbReference>
<feature type="domain" description="PE-PPE" evidence="2">
    <location>
        <begin position="76"/>
        <end position="329"/>
    </location>
</feature>
<evidence type="ECO:0000259" key="2">
    <source>
        <dbReference type="Pfam" id="PF08237"/>
    </source>
</evidence>
<accession>A0ABT2MA32</accession>
<dbReference type="Proteomes" id="UP001206639">
    <property type="component" value="Unassembled WGS sequence"/>
</dbReference>
<reference evidence="4" key="1">
    <citation type="submission" date="2023-07" db="EMBL/GenBank/DDBJ databases">
        <authorList>
            <person name="Deng Y."/>
            <person name="Zhang Y.-Q."/>
        </authorList>
    </citation>
    <scope>NUCLEOTIDE SEQUENCE [LARGE SCALE GENOMIC DNA]</scope>
    <source>
        <strain evidence="4">CPCC 205710</strain>
    </source>
</reference>
<sequence length="510" mass="54846">MRKWARAAVLVVLGVLSTAALGVLTAIMAAVSLAATALIVPGTGTPDAQDKPLYMGHAVERYVTPFEPDCTVANCNPTSAEYPASFFPLVIFPGWCDPGRCETWNTSVEQGVASLDGLITSTDGPLVVFGYSQGGAVVSDELRAIAGNQTLLDQIEKVVLIGNIYNPDGGLFTRLGFLPTIPFLDITFGPKTPVDVFGDDGKITSIGFEYDPVMYAPLYWGNPLAMLNAIAAFETVHGYYLTPNENGPTDPIAYGYTKDEIDAIYATGCPGPHCRMDQYNNEYWMIPAKSLPIFDLLMSVVPAPLKPLVQPLVNLLTPVTKVLVDLGYDWSGNPAEQRYLSILPFNPFTNWVQVGFDLVAAVQEGIEDTFGGGATMIAPANAPEVSALSARMEDASQQGQEQQGQLPEGQQDENAGRDVAEEVVVDEDAKEEDAKEEDLKDEDLKDEDAEEDETTRPGSDPVTTPKDDTTEDDNKVTPGTQESDTENNDNDDADDGQDARAADTDARAAA</sequence>
<dbReference type="Gene3D" id="3.40.50.1820">
    <property type="entry name" value="alpha/beta hydrolase"/>
    <property type="match status" value="1"/>
</dbReference>
<protein>
    <submittedName>
        <fullName evidence="3">PE-PPE domain-containing protein</fullName>
    </submittedName>
</protein>
<gene>
    <name evidence="3" type="ORF">N4S67_07520</name>
</gene>
<dbReference type="EMBL" id="JAODWD010000002">
    <property type="protein sequence ID" value="MCT7658270.1"/>
    <property type="molecule type" value="Genomic_DNA"/>
</dbReference>
<evidence type="ECO:0000313" key="3">
    <source>
        <dbReference type="EMBL" id="MCT7658270.1"/>
    </source>
</evidence>
<dbReference type="InterPro" id="IPR029058">
    <property type="entry name" value="AB_hydrolase_fold"/>
</dbReference>
<evidence type="ECO:0000256" key="1">
    <source>
        <dbReference type="SAM" id="MobiDB-lite"/>
    </source>
</evidence>
<dbReference type="SUPFAM" id="SSF53474">
    <property type="entry name" value="alpha/beta-Hydrolases"/>
    <property type="match status" value="1"/>
</dbReference>
<feature type="compositionally biased region" description="Basic and acidic residues" evidence="1">
    <location>
        <begin position="465"/>
        <end position="475"/>
    </location>
</feature>
<evidence type="ECO:0000313" key="4">
    <source>
        <dbReference type="Proteomes" id="UP001206639"/>
    </source>
</evidence>
<keyword evidence="4" id="KW-1185">Reference proteome</keyword>
<comment type="caution">
    <text evidence="3">The sequence shown here is derived from an EMBL/GenBank/DDBJ whole genome shotgun (WGS) entry which is preliminary data.</text>
</comment>
<feature type="compositionally biased region" description="Low complexity" evidence="1">
    <location>
        <begin position="397"/>
        <end position="413"/>
    </location>
</feature>
<feature type="compositionally biased region" description="Acidic residues" evidence="1">
    <location>
        <begin position="421"/>
        <end position="453"/>
    </location>
</feature>
<feature type="compositionally biased region" description="Acidic residues" evidence="1">
    <location>
        <begin position="483"/>
        <end position="496"/>
    </location>
</feature>
<organism evidence="3 4">
    <name type="scientific">Mycobacterium deserti</name>
    <dbReference type="NCBI Taxonomy" id="2978347"/>
    <lineage>
        <taxon>Bacteria</taxon>
        <taxon>Bacillati</taxon>
        <taxon>Actinomycetota</taxon>
        <taxon>Actinomycetes</taxon>
        <taxon>Mycobacteriales</taxon>
        <taxon>Mycobacteriaceae</taxon>
        <taxon>Mycobacterium</taxon>
    </lineage>
</organism>
<name>A0ABT2MA32_9MYCO</name>
<dbReference type="RefSeq" id="WP_260992334.1">
    <property type="nucleotide sequence ID" value="NZ_JAODWD010000002.1"/>
</dbReference>
<feature type="compositionally biased region" description="Basic and acidic residues" evidence="1">
    <location>
        <begin position="497"/>
        <end position="510"/>
    </location>
</feature>
<feature type="region of interest" description="Disordered" evidence="1">
    <location>
        <begin position="388"/>
        <end position="510"/>
    </location>
</feature>
<proteinExistence type="predicted"/>
<dbReference type="InterPro" id="IPR013228">
    <property type="entry name" value="PE-PPE_C"/>
</dbReference>